<dbReference type="InterPro" id="IPR050302">
    <property type="entry name" value="Rab_GAP_TBC_domain"/>
</dbReference>
<dbReference type="Gene3D" id="1.20.1270.60">
    <property type="entry name" value="Arfaptin homology (AH) domain/BAR domain"/>
    <property type="match status" value="1"/>
</dbReference>
<dbReference type="FunFam" id="1.20.1270.60:FF:000144">
    <property type="entry name" value="Uncharacterized protein"/>
    <property type="match status" value="1"/>
</dbReference>
<reference evidence="4 5" key="1">
    <citation type="journal article" date="2006" name="Nature">
        <title>Global trends of whole-genome duplications revealed by the ciliate Paramecium tetraurelia.</title>
        <authorList>
            <consortium name="Genoscope"/>
            <person name="Aury J.-M."/>
            <person name="Jaillon O."/>
            <person name="Duret L."/>
            <person name="Noel B."/>
            <person name="Jubin C."/>
            <person name="Porcel B.M."/>
            <person name="Segurens B."/>
            <person name="Daubin V."/>
            <person name="Anthouard V."/>
            <person name="Aiach N."/>
            <person name="Arnaiz O."/>
            <person name="Billaut A."/>
            <person name="Beisson J."/>
            <person name="Blanc I."/>
            <person name="Bouhouche K."/>
            <person name="Camara F."/>
            <person name="Duharcourt S."/>
            <person name="Guigo R."/>
            <person name="Gogendeau D."/>
            <person name="Katinka M."/>
            <person name="Keller A.-M."/>
            <person name="Kissmehl R."/>
            <person name="Klotz C."/>
            <person name="Koll F."/>
            <person name="Le Moue A."/>
            <person name="Lepere C."/>
            <person name="Malinsky S."/>
            <person name="Nowacki M."/>
            <person name="Nowak J.K."/>
            <person name="Plattner H."/>
            <person name="Poulain J."/>
            <person name="Ruiz F."/>
            <person name="Serrano V."/>
            <person name="Zagulski M."/>
            <person name="Dessen P."/>
            <person name="Betermier M."/>
            <person name="Weissenbach J."/>
            <person name="Scarpelli C."/>
            <person name="Schachter V."/>
            <person name="Sperling L."/>
            <person name="Meyer E."/>
            <person name="Cohen J."/>
            <person name="Wincker P."/>
        </authorList>
    </citation>
    <scope>NUCLEOTIDE SEQUENCE [LARGE SCALE GENOMIC DNA]</scope>
    <source>
        <strain evidence="4 5">Stock d4-2</strain>
    </source>
</reference>
<dbReference type="PANTHER" id="PTHR47219:SF15">
    <property type="entry name" value="TBC1 DOMAIN FAMILY MEMBER 12 ISOFORM X1"/>
    <property type="match status" value="1"/>
</dbReference>
<dbReference type="Gene3D" id="1.10.8.270">
    <property type="entry name" value="putative rabgap domain of human tbc1 domain family member 14 like domains"/>
    <property type="match status" value="1"/>
</dbReference>
<accession>A0ECU1</accession>
<dbReference type="Pfam" id="PF00566">
    <property type="entry name" value="RabGAP-TBC"/>
    <property type="match status" value="1"/>
</dbReference>
<feature type="domain" description="Rab-GAP TBC" evidence="3">
    <location>
        <begin position="658"/>
        <end position="840"/>
    </location>
</feature>
<feature type="region of interest" description="Disordered" evidence="2">
    <location>
        <begin position="338"/>
        <end position="359"/>
    </location>
</feature>
<dbReference type="AlphaFoldDB" id="A0ECU1"/>
<feature type="coiled-coil region" evidence="1">
    <location>
        <begin position="120"/>
        <end position="147"/>
    </location>
</feature>
<evidence type="ECO:0000313" key="5">
    <source>
        <dbReference type="Proteomes" id="UP000000600"/>
    </source>
</evidence>
<dbReference type="SUPFAM" id="SSF103657">
    <property type="entry name" value="BAR/IMD domain-like"/>
    <property type="match status" value="1"/>
</dbReference>
<dbReference type="SMART" id="SM00164">
    <property type="entry name" value="TBC"/>
    <property type="match status" value="1"/>
</dbReference>
<evidence type="ECO:0000256" key="2">
    <source>
        <dbReference type="SAM" id="MobiDB-lite"/>
    </source>
</evidence>
<dbReference type="Proteomes" id="UP000000600">
    <property type="component" value="Unassembled WGS sequence"/>
</dbReference>
<dbReference type="GO" id="GO:0005096">
    <property type="term" value="F:GTPase activator activity"/>
    <property type="evidence" value="ECO:0000318"/>
    <property type="project" value="GO_Central"/>
</dbReference>
<dbReference type="InterPro" id="IPR027267">
    <property type="entry name" value="AH/BAR_dom_sf"/>
</dbReference>
<dbReference type="Gene3D" id="1.10.472.80">
    <property type="entry name" value="Ypt/Rab-GAP domain of gyp1p, domain 3"/>
    <property type="match status" value="1"/>
</dbReference>
<dbReference type="eggNOG" id="KOG4436">
    <property type="taxonomic scope" value="Eukaryota"/>
</dbReference>
<dbReference type="PANTHER" id="PTHR47219">
    <property type="entry name" value="RAB GTPASE-ACTIVATING PROTEIN 1-LIKE"/>
    <property type="match status" value="1"/>
</dbReference>
<sequence length="948" mass="113252">MANQFIEYTSQEFLQLHSYLLNTNNNTLELEKTFKEIERACTTFSTSLKKIAERLHEFVSKGTGDDDNIECVYQYLSNFLLQNSQQWQQTSENLRSEVLEPYQLIMSNYRNINLKLSSEMKEYIGNIQILNKHISDQQEEYIRLMQNADKSQLLMERTVGEIAKGNKGKDELVRASERQIKLKEIAIEAQEDYKKIIEKGNKKLSDFDLKIKDWYQQVFLNDENRIKFSKQIMLSLMKKLTNDTVYSIYQDKLNQLELRVIQKQPLDLQHQIQRLLKKSGTDNVQFQLFDQINYDQLKRGDQKKNMQYVGSEWTLIGEQITEEQATKIQQFINELMENQETSDDSANNSRNRSYSTSSTKSNQFLSHEYLGVKQLMSKQSARQFLNNLIQKEIEKRKVKQLNLSEDSFNEVSAIFKHVFLILDAEFDVEEFYNFLQLSYRIVKGDNSHLISSFSKLDIWQNKLKWKSLYEHIKSTKFQQKQILDQQFNIVKKGYGLISKGLKKITGVVQGQQYSEKEKYQQQKYSVLHEIATFLSELNVSPQLGTDVILELAFHSDIKLEKVQLEKLLQILEEKNAITFNQKYSSGFCIKQRKEDKYKRHGFNNPQLKQIYSIRLSIKYLSYKDRPYQLLLVSKVFKFHLRFAIEKYYIIHNSVPYMEQNQYYRAQNLKVYLRTDQNHMDYALKKSEAQQEIQQYEEIITMDVQRSLQLHFDRVPSSKLQSFLRTYAFHNKEVGYCQGMNYIVGYLYLTFEDEEVTYIVFDYIMRNYFSQYFENEFEMLKKVFYQYERLLFLFLPNLYHHFKKQKVDASYYLTAWFITFTLQSALLNIIWDIFIIQQWKGNIIKEQILGFYKCVLFLLYFYQKELLLLEFDQILHFLSEIIKNELFSLKTEQQVQEYICTKLKIPSKALKGIITNQFHVTNSLLQQLEQEFNCFSTNFDSQLKQFKYK</sequence>
<dbReference type="OrthoDB" id="294251at2759"/>
<dbReference type="PROSITE" id="PS50086">
    <property type="entry name" value="TBC_RABGAP"/>
    <property type="match status" value="1"/>
</dbReference>
<dbReference type="HOGENOM" id="CLU_311124_0_0_1"/>
<evidence type="ECO:0000259" key="3">
    <source>
        <dbReference type="PROSITE" id="PS50086"/>
    </source>
</evidence>
<gene>
    <name evidence="4" type="ORF">GSPATT00003977001</name>
</gene>
<dbReference type="FunFam" id="1.10.472.80:FF:000104">
    <property type="entry name" value="Uncharacterized protein"/>
    <property type="match status" value="1"/>
</dbReference>
<protein>
    <recommendedName>
        <fullName evidence="3">Rab-GAP TBC domain-containing protein</fullName>
    </recommendedName>
</protein>
<dbReference type="SUPFAM" id="SSF47923">
    <property type="entry name" value="Ypt/Rab-GAP domain of gyp1p"/>
    <property type="match status" value="2"/>
</dbReference>
<dbReference type="GeneID" id="5046290"/>
<organism evidence="4 5">
    <name type="scientific">Paramecium tetraurelia</name>
    <dbReference type="NCBI Taxonomy" id="5888"/>
    <lineage>
        <taxon>Eukaryota</taxon>
        <taxon>Sar</taxon>
        <taxon>Alveolata</taxon>
        <taxon>Ciliophora</taxon>
        <taxon>Intramacronucleata</taxon>
        <taxon>Oligohymenophorea</taxon>
        <taxon>Peniculida</taxon>
        <taxon>Parameciidae</taxon>
        <taxon>Paramecium</taxon>
    </lineage>
</organism>
<dbReference type="InterPro" id="IPR000195">
    <property type="entry name" value="Rab-GAP-TBC_dom"/>
</dbReference>
<proteinExistence type="predicted"/>
<dbReference type="KEGG" id="ptm:GSPATT00003977001"/>
<dbReference type="RefSeq" id="XP_001460505.1">
    <property type="nucleotide sequence ID" value="XM_001460468.1"/>
</dbReference>
<keyword evidence="5" id="KW-1185">Reference proteome</keyword>
<name>A0ECU1_PARTE</name>
<keyword evidence="1" id="KW-0175">Coiled coil</keyword>
<dbReference type="InterPro" id="IPR035969">
    <property type="entry name" value="Rab-GAP_TBC_sf"/>
</dbReference>
<dbReference type="InParanoid" id="A0ECU1"/>
<evidence type="ECO:0000256" key="1">
    <source>
        <dbReference type="SAM" id="Coils"/>
    </source>
</evidence>
<evidence type="ECO:0000313" key="4">
    <source>
        <dbReference type="EMBL" id="CAK93108.1"/>
    </source>
</evidence>
<dbReference type="STRING" id="5888.A0ECU1"/>
<dbReference type="OMA" id="MQNADKS"/>
<feature type="compositionally biased region" description="Low complexity" evidence="2">
    <location>
        <begin position="344"/>
        <end position="359"/>
    </location>
</feature>
<dbReference type="EMBL" id="CT868671">
    <property type="protein sequence ID" value="CAK93108.1"/>
    <property type="molecule type" value="Genomic_DNA"/>
</dbReference>